<dbReference type="EMBL" id="KK120051">
    <property type="protein sequence ID" value="KFM77411.1"/>
    <property type="molecule type" value="Genomic_DNA"/>
</dbReference>
<dbReference type="Proteomes" id="UP000054359">
    <property type="component" value="Unassembled WGS sequence"/>
</dbReference>
<reference evidence="2 3" key="1">
    <citation type="submission" date="2013-11" db="EMBL/GenBank/DDBJ databases">
        <title>Genome sequencing of Stegodyphus mimosarum.</title>
        <authorList>
            <person name="Bechsgaard J."/>
        </authorList>
    </citation>
    <scope>NUCLEOTIDE SEQUENCE [LARGE SCALE GENOMIC DNA]</scope>
</reference>
<evidence type="ECO:0000313" key="3">
    <source>
        <dbReference type="Proteomes" id="UP000054359"/>
    </source>
</evidence>
<evidence type="ECO:0000256" key="1">
    <source>
        <dbReference type="SAM" id="SignalP"/>
    </source>
</evidence>
<evidence type="ECO:0000313" key="2">
    <source>
        <dbReference type="EMBL" id="KFM77411.1"/>
    </source>
</evidence>
<feature type="signal peptide" evidence="1">
    <location>
        <begin position="1"/>
        <end position="24"/>
    </location>
</feature>
<keyword evidence="3" id="KW-1185">Reference proteome</keyword>
<dbReference type="AlphaFoldDB" id="A0A087UJ72"/>
<sequence>MKFLRHSLVFLAALAMAAMAIIQAMPDPDPQPEPIEKKFKYILGFSPI</sequence>
<feature type="chain" id="PRO_5001830570" evidence="1">
    <location>
        <begin position="25"/>
        <end position="48"/>
    </location>
</feature>
<protein>
    <submittedName>
        <fullName evidence="2">Uncharacterized protein</fullName>
    </submittedName>
</protein>
<keyword evidence="1" id="KW-0732">Signal</keyword>
<organism evidence="2 3">
    <name type="scientific">Stegodyphus mimosarum</name>
    <name type="common">African social velvet spider</name>
    <dbReference type="NCBI Taxonomy" id="407821"/>
    <lineage>
        <taxon>Eukaryota</taxon>
        <taxon>Metazoa</taxon>
        <taxon>Ecdysozoa</taxon>
        <taxon>Arthropoda</taxon>
        <taxon>Chelicerata</taxon>
        <taxon>Arachnida</taxon>
        <taxon>Araneae</taxon>
        <taxon>Araneomorphae</taxon>
        <taxon>Entelegynae</taxon>
        <taxon>Eresoidea</taxon>
        <taxon>Eresidae</taxon>
        <taxon>Stegodyphus</taxon>
    </lineage>
</organism>
<proteinExistence type="predicted"/>
<gene>
    <name evidence="2" type="ORF">X975_26194</name>
</gene>
<accession>A0A087UJ72</accession>
<name>A0A087UJ72_STEMI</name>
<feature type="non-terminal residue" evidence="2">
    <location>
        <position position="48"/>
    </location>
</feature>